<name>A0A0B6YUQ5_9EUPU</name>
<proteinExistence type="predicted"/>
<organism evidence="1">
    <name type="scientific">Arion vulgaris</name>
    <dbReference type="NCBI Taxonomy" id="1028688"/>
    <lineage>
        <taxon>Eukaryota</taxon>
        <taxon>Metazoa</taxon>
        <taxon>Spiralia</taxon>
        <taxon>Lophotrochozoa</taxon>
        <taxon>Mollusca</taxon>
        <taxon>Gastropoda</taxon>
        <taxon>Heterobranchia</taxon>
        <taxon>Euthyneura</taxon>
        <taxon>Panpulmonata</taxon>
        <taxon>Eupulmonata</taxon>
        <taxon>Stylommatophora</taxon>
        <taxon>Helicina</taxon>
        <taxon>Arionoidea</taxon>
        <taxon>Arionidae</taxon>
        <taxon>Arion</taxon>
    </lineage>
</organism>
<reference evidence="1" key="1">
    <citation type="submission" date="2014-12" db="EMBL/GenBank/DDBJ databases">
        <title>Insight into the proteome of Arion vulgaris.</title>
        <authorList>
            <person name="Aradska J."/>
            <person name="Bulat T."/>
            <person name="Smidak R."/>
            <person name="Sarate P."/>
            <person name="Gangsoo J."/>
            <person name="Sialana F."/>
            <person name="Bilban M."/>
            <person name="Lubec G."/>
        </authorList>
    </citation>
    <scope>NUCLEOTIDE SEQUENCE</scope>
    <source>
        <tissue evidence="1">Skin</tissue>
    </source>
</reference>
<accession>A0A0B6YUQ5</accession>
<protein>
    <submittedName>
        <fullName evidence="1">Uncharacterized protein</fullName>
    </submittedName>
</protein>
<dbReference type="AlphaFoldDB" id="A0A0B6YUQ5"/>
<evidence type="ECO:0000313" key="1">
    <source>
        <dbReference type="EMBL" id="CEK59948.1"/>
    </source>
</evidence>
<feature type="non-terminal residue" evidence="1">
    <location>
        <position position="1"/>
    </location>
</feature>
<dbReference type="EMBL" id="HACG01013083">
    <property type="protein sequence ID" value="CEK59948.1"/>
    <property type="molecule type" value="Transcribed_RNA"/>
</dbReference>
<sequence length="99" mass="11486">FVLDRKSLFPDGHAHKLKKLMCNSTKFGFYTNTRLASTSSIHPHDILQTCRSSLQRRADIHIAYHKHDTTSCNIKYLFALYTRNHDGNKKDHIANVFQV</sequence>
<gene>
    <name evidence="1" type="primary">ORF37944</name>
</gene>